<dbReference type="GO" id="GO:0005886">
    <property type="term" value="C:plasma membrane"/>
    <property type="evidence" value="ECO:0007669"/>
    <property type="project" value="UniProtKB-SubCell"/>
</dbReference>
<dbReference type="SUPFAM" id="SSF103473">
    <property type="entry name" value="MFS general substrate transporter"/>
    <property type="match status" value="2"/>
</dbReference>
<dbReference type="Pfam" id="PF00083">
    <property type="entry name" value="Sugar_tr"/>
    <property type="match status" value="2"/>
</dbReference>
<keyword evidence="5 8" id="KW-0812">Transmembrane</keyword>
<dbReference type="OrthoDB" id="6767950at2759"/>
<evidence type="ECO:0000313" key="10">
    <source>
        <dbReference type="EMBL" id="CAH1104071.1"/>
    </source>
</evidence>
<dbReference type="Gene3D" id="1.20.1250.20">
    <property type="entry name" value="MFS general substrate transporter like domains"/>
    <property type="match status" value="2"/>
</dbReference>
<keyword evidence="11" id="KW-1185">Reference proteome</keyword>
<feature type="transmembrane region" description="Helical" evidence="8">
    <location>
        <begin position="716"/>
        <end position="742"/>
    </location>
</feature>
<dbReference type="PANTHER" id="PTHR48021">
    <property type="match status" value="1"/>
</dbReference>
<feature type="transmembrane region" description="Helical" evidence="8">
    <location>
        <begin position="380"/>
        <end position="401"/>
    </location>
</feature>
<evidence type="ECO:0000256" key="3">
    <source>
        <dbReference type="ARBA" id="ARBA00022475"/>
    </source>
</evidence>
<evidence type="ECO:0000259" key="9">
    <source>
        <dbReference type="PROSITE" id="PS50850"/>
    </source>
</evidence>
<name>A0A9P0CM03_9CUCU</name>
<sequence length="825" mass="91921">MVVLTKIPATSKETEKNWPQILAIIIAGITNGLLISWPSPFLIKITHDNINYDISEEEASYFNTLHPLALMITCPIFAKLSDVIGRKKTLLLIVIPQISSWVLAAFAKSVYVFYAARICAGIADSCLFSTLPIYIGEIANPSVRGTWGNAIPTSIFLGEFLITIIGCYTKVTLTSIICLPLPVVYFCMFLMMPESPYFCIMNGEEEKAKNSLRFLKRLKNVDEIYMRLKADVESQLSESGTWKDLVKVESNRKALIAGLFLRLSQQLSGISVFLIYTQFIFEKSGGNVSDEVSSMVYMGICLVLNLFATIFIVPRFGRKFCYMSSSALCSIVLLIMGIYMFIDDKLEIDCRLELLSSIIMGVKTKFSGRSKELEKSWPQVLAILIGALAGLNNGLLFSWASPFLMKIVNDDENYDITEEEASYFNIIQPLSLIITSPIFAKLSDVIGRKKTLLLIAIPQIASWLLAGFAKSVYVFYAARICAGIADGCLFSTLPTYIGEIANPSVRGTWGNAIPTSLYFGEFLITVIGSYFGVTPTSFICLPLAILYFAMFAMMPESPYFCIMKGEEENAKSSLRFLKRLTNVDEIYMRLKADVERQLSESGAWKDLIKIESNRKALIAGLFLRLSQQLAGMSVFLTYTQFIFHKSGSDVSHEVASMVYMGLCSALNVLATIFIVPRFGRKVCYMTSSALCSIVLLIMGIFMFINDELEVDVSSISWIPVVGMVMFQVFACYGIGVIPTLMLSELYSASIKSKAMTILVIAFGVGNFVTSSIFYNLNIIFGFYSPFLFFMMCTAVSAVLSHYIIPETRGKTLEEIQQMLKSNTKD</sequence>
<keyword evidence="3" id="KW-1003">Cell membrane</keyword>
<comment type="subcellular location">
    <subcellularLocation>
        <location evidence="1">Cell membrane</location>
        <topology evidence="1">Multi-pass membrane protein</topology>
    </subcellularLocation>
</comment>
<accession>A0A9P0CM03</accession>
<dbReference type="Proteomes" id="UP001153636">
    <property type="component" value="Chromosome 16"/>
</dbReference>
<feature type="transmembrane region" description="Helical" evidence="8">
    <location>
        <begin position="113"/>
        <end position="135"/>
    </location>
</feature>
<feature type="transmembrane region" description="Helical" evidence="8">
    <location>
        <begin position="254"/>
        <end position="276"/>
    </location>
</feature>
<feature type="transmembrane region" description="Helical" evidence="8">
    <location>
        <begin position="536"/>
        <end position="554"/>
    </location>
</feature>
<keyword evidence="2" id="KW-0813">Transport</keyword>
<feature type="transmembrane region" description="Helical" evidence="8">
    <location>
        <begin position="147"/>
        <end position="165"/>
    </location>
</feature>
<evidence type="ECO:0000256" key="8">
    <source>
        <dbReference type="SAM" id="Phobius"/>
    </source>
</evidence>
<dbReference type="InterPro" id="IPR005828">
    <property type="entry name" value="MFS_sugar_transport-like"/>
</dbReference>
<dbReference type="FunFam" id="1.20.1250.20:FF:000218">
    <property type="entry name" value="facilitated trehalose transporter Tret1"/>
    <property type="match status" value="2"/>
</dbReference>
<dbReference type="PROSITE" id="PS50850">
    <property type="entry name" value="MFS"/>
    <property type="match status" value="1"/>
</dbReference>
<keyword evidence="6 8" id="KW-1133">Transmembrane helix</keyword>
<feature type="transmembrane region" description="Helical" evidence="8">
    <location>
        <begin position="171"/>
        <end position="191"/>
    </location>
</feature>
<proteinExistence type="predicted"/>
<evidence type="ECO:0000313" key="11">
    <source>
        <dbReference type="Proteomes" id="UP001153636"/>
    </source>
</evidence>
<dbReference type="GO" id="GO:0022857">
    <property type="term" value="F:transmembrane transporter activity"/>
    <property type="evidence" value="ECO:0007669"/>
    <property type="project" value="InterPro"/>
</dbReference>
<feature type="domain" description="Major facilitator superfamily (MFS) profile" evidence="9">
    <location>
        <begin position="378"/>
        <end position="808"/>
    </location>
</feature>
<feature type="transmembrane region" description="Helical" evidence="8">
    <location>
        <begin position="782"/>
        <end position="804"/>
    </location>
</feature>
<feature type="transmembrane region" description="Helical" evidence="8">
    <location>
        <begin position="656"/>
        <end position="675"/>
    </location>
</feature>
<dbReference type="InterPro" id="IPR036259">
    <property type="entry name" value="MFS_trans_sf"/>
</dbReference>
<organism evidence="10 11">
    <name type="scientific">Psylliodes chrysocephalus</name>
    <dbReference type="NCBI Taxonomy" id="3402493"/>
    <lineage>
        <taxon>Eukaryota</taxon>
        <taxon>Metazoa</taxon>
        <taxon>Ecdysozoa</taxon>
        <taxon>Arthropoda</taxon>
        <taxon>Hexapoda</taxon>
        <taxon>Insecta</taxon>
        <taxon>Pterygota</taxon>
        <taxon>Neoptera</taxon>
        <taxon>Endopterygota</taxon>
        <taxon>Coleoptera</taxon>
        <taxon>Polyphaga</taxon>
        <taxon>Cucujiformia</taxon>
        <taxon>Chrysomeloidea</taxon>
        <taxon>Chrysomelidae</taxon>
        <taxon>Galerucinae</taxon>
        <taxon>Alticini</taxon>
        <taxon>Psylliodes</taxon>
    </lineage>
</organism>
<evidence type="ECO:0000256" key="6">
    <source>
        <dbReference type="ARBA" id="ARBA00022989"/>
    </source>
</evidence>
<evidence type="ECO:0000256" key="2">
    <source>
        <dbReference type="ARBA" id="ARBA00022448"/>
    </source>
</evidence>
<feature type="transmembrane region" description="Helical" evidence="8">
    <location>
        <begin position="616"/>
        <end position="636"/>
    </location>
</feature>
<gene>
    <name evidence="10" type="ORF">PSYICH_LOCUS5296</name>
</gene>
<dbReference type="PANTHER" id="PTHR48021:SF46">
    <property type="entry name" value="MAJOR FACILITATOR SUPERFAMILY (MFS) PROFILE DOMAIN-CONTAINING PROTEIN"/>
    <property type="match status" value="1"/>
</dbReference>
<feature type="transmembrane region" description="Helical" evidence="8">
    <location>
        <begin position="452"/>
        <end position="469"/>
    </location>
</feature>
<feature type="transmembrane region" description="Helical" evidence="8">
    <location>
        <begin position="754"/>
        <end position="776"/>
    </location>
</feature>
<feature type="transmembrane region" description="Helical" evidence="8">
    <location>
        <begin position="682"/>
        <end position="704"/>
    </location>
</feature>
<dbReference type="InterPro" id="IPR020846">
    <property type="entry name" value="MFS_dom"/>
</dbReference>
<dbReference type="EMBL" id="OV651828">
    <property type="protein sequence ID" value="CAH1104071.1"/>
    <property type="molecule type" value="Genomic_DNA"/>
</dbReference>
<evidence type="ECO:0000256" key="1">
    <source>
        <dbReference type="ARBA" id="ARBA00004651"/>
    </source>
</evidence>
<evidence type="ECO:0000256" key="5">
    <source>
        <dbReference type="ARBA" id="ARBA00022692"/>
    </source>
</evidence>
<protein>
    <recommendedName>
        <fullName evidence="9">Major facilitator superfamily (MFS) profile domain-containing protein</fullName>
    </recommendedName>
</protein>
<dbReference type="AlphaFoldDB" id="A0A9P0CM03"/>
<keyword evidence="7 8" id="KW-0472">Membrane</keyword>
<evidence type="ECO:0000256" key="7">
    <source>
        <dbReference type="ARBA" id="ARBA00023136"/>
    </source>
</evidence>
<feature type="transmembrane region" description="Helical" evidence="8">
    <location>
        <begin position="320"/>
        <end position="342"/>
    </location>
</feature>
<keyword evidence="4" id="KW-0762">Sugar transport</keyword>
<feature type="transmembrane region" description="Helical" evidence="8">
    <location>
        <begin position="296"/>
        <end position="313"/>
    </location>
</feature>
<evidence type="ECO:0000256" key="4">
    <source>
        <dbReference type="ARBA" id="ARBA00022597"/>
    </source>
</evidence>
<dbReference type="InterPro" id="IPR050549">
    <property type="entry name" value="MFS_Trehalose_Transporter"/>
</dbReference>
<feature type="transmembrane region" description="Helical" evidence="8">
    <location>
        <begin position="21"/>
        <end position="39"/>
    </location>
</feature>
<reference evidence="10" key="1">
    <citation type="submission" date="2022-01" db="EMBL/GenBank/DDBJ databases">
        <authorList>
            <person name="King R."/>
        </authorList>
    </citation>
    <scope>NUCLEOTIDE SEQUENCE</scope>
</reference>